<dbReference type="InterPro" id="IPR009003">
    <property type="entry name" value="Peptidase_S1_PA"/>
</dbReference>
<sequence length="388" mass="42957">MSCKFLICLLFICYIERIKAQFSEGTQCYYNEYRGICTRPRKCQSSVNLPDCPNGRRNRLVCCAISPYQPITPIRPITTQRITTQGNQNGCPPVSQELTSPKTGRKAWDKCIDYQDQLVYPCIRSSDYSGGMTRARRCHHSTDALIVGGSVAAKREFPHMVLLGFGSSPAEAKWACGGTLISEWYILTAGHCTSSNGTEVSYARLGVQDKRKLENSQLYKIQNIIKHPEYNSPSKYNDIALLKTATEMKLSHEAVPACLPVENVSHEKAVATGFGATRSKGDGSDLLEKVTLNKFSDQKCISSHRPQRNLNRGFDVNTQICYGDKNQSKDTCQGDSGGPLQVKNPHINCMYTVIGVTSFGNGCGTVGLPGVYTNVIVYVPWIENIVWP</sequence>
<dbReference type="SMART" id="SM00020">
    <property type="entry name" value="Tryp_SPc"/>
    <property type="match status" value="1"/>
</dbReference>
<dbReference type="InterPro" id="IPR018114">
    <property type="entry name" value="TRYPSIN_HIS"/>
</dbReference>
<dbReference type="AlphaFoldDB" id="A0AAJ6Z372"/>
<dbReference type="InterPro" id="IPR051333">
    <property type="entry name" value="CLIP_Serine_Protease"/>
</dbReference>
<dbReference type="FunFam" id="2.40.10.10:FF:000054">
    <property type="entry name" value="Complement C1r subcomponent"/>
    <property type="match status" value="1"/>
</dbReference>
<dbReference type="GO" id="GO:0006508">
    <property type="term" value="P:proteolysis"/>
    <property type="evidence" value="ECO:0007669"/>
    <property type="project" value="UniProtKB-KW"/>
</dbReference>
<keyword evidence="4" id="KW-1015">Disulfide bond</keyword>
<evidence type="ECO:0000256" key="8">
    <source>
        <dbReference type="SAM" id="SignalP"/>
    </source>
</evidence>
<dbReference type="InterPro" id="IPR001254">
    <property type="entry name" value="Trypsin_dom"/>
</dbReference>
<reference evidence="10" key="1">
    <citation type="submission" date="2025-08" db="UniProtKB">
        <authorList>
            <consortium name="RefSeq"/>
        </authorList>
    </citation>
    <scope>IDENTIFICATION</scope>
</reference>
<comment type="similarity">
    <text evidence="6">Belongs to the peptidase S1 family. CLIP subfamily.</text>
</comment>
<feature type="chain" id="PRO_5042604794" evidence="8">
    <location>
        <begin position="21"/>
        <end position="388"/>
    </location>
</feature>
<dbReference type="SUPFAM" id="SSF50494">
    <property type="entry name" value="Trypsin-like serine proteases"/>
    <property type="match status" value="1"/>
</dbReference>
<keyword evidence="3 8" id="KW-0732">Signal</keyword>
<dbReference type="PANTHER" id="PTHR24260:SF147">
    <property type="entry name" value="EG:BACR7A4.3 PROTEIN-RELATED"/>
    <property type="match status" value="1"/>
</dbReference>
<comment type="subcellular location">
    <subcellularLocation>
        <location evidence="1">Secreted</location>
    </subcellularLocation>
</comment>
<dbReference type="GO" id="GO:0005576">
    <property type="term" value="C:extracellular region"/>
    <property type="evidence" value="ECO:0007669"/>
    <property type="project" value="UniProtKB-SubCell"/>
</dbReference>
<dbReference type="CDD" id="cd00190">
    <property type="entry name" value="Tryp_SPc"/>
    <property type="match status" value="1"/>
</dbReference>
<proteinExistence type="inferred from homology"/>
<evidence type="ECO:0000256" key="1">
    <source>
        <dbReference type="ARBA" id="ARBA00004613"/>
    </source>
</evidence>
<accession>A0AAJ6Z372</accession>
<dbReference type="PROSITE" id="PS00135">
    <property type="entry name" value="TRYPSIN_SER"/>
    <property type="match status" value="1"/>
</dbReference>
<keyword evidence="2" id="KW-0964">Secreted</keyword>
<evidence type="ECO:0000256" key="6">
    <source>
        <dbReference type="ARBA" id="ARBA00024195"/>
    </source>
</evidence>
<dbReference type="Proteomes" id="UP000694872">
    <property type="component" value="Unplaced"/>
</dbReference>
<name>A0AAJ6Z372_PAPXU</name>
<evidence type="ECO:0000259" key="9">
    <source>
        <dbReference type="PROSITE" id="PS50240"/>
    </source>
</evidence>
<dbReference type="InterPro" id="IPR001314">
    <property type="entry name" value="Peptidase_S1A"/>
</dbReference>
<dbReference type="GO" id="GO:0004252">
    <property type="term" value="F:serine-type endopeptidase activity"/>
    <property type="evidence" value="ECO:0007669"/>
    <property type="project" value="InterPro"/>
</dbReference>
<dbReference type="FunFam" id="2.40.10.10:FF:000028">
    <property type="entry name" value="Serine protease easter"/>
    <property type="match status" value="1"/>
</dbReference>
<dbReference type="KEGG" id="pxu:106115653"/>
<keyword evidence="5" id="KW-0325">Glycoprotein</keyword>
<dbReference type="InterPro" id="IPR033116">
    <property type="entry name" value="TRYPSIN_SER"/>
</dbReference>
<feature type="signal peptide" evidence="8">
    <location>
        <begin position="1"/>
        <end position="20"/>
    </location>
</feature>
<dbReference type="Pfam" id="PF00089">
    <property type="entry name" value="Trypsin"/>
    <property type="match status" value="1"/>
</dbReference>
<dbReference type="InterPro" id="IPR043504">
    <property type="entry name" value="Peptidase_S1_PA_chymotrypsin"/>
</dbReference>
<dbReference type="PANTHER" id="PTHR24260">
    <property type="match status" value="1"/>
</dbReference>
<evidence type="ECO:0000256" key="5">
    <source>
        <dbReference type="ARBA" id="ARBA00023180"/>
    </source>
</evidence>
<dbReference type="RefSeq" id="XP_013164557.1">
    <property type="nucleotide sequence ID" value="XM_013309103.1"/>
</dbReference>
<dbReference type="PROSITE" id="PS00134">
    <property type="entry name" value="TRYPSIN_HIS"/>
    <property type="match status" value="1"/>
</dbReference>
<evidence type="ECO:0000256" key="3">
    <source>
        <dbReference type="ARBA" id="ARBA00022729"/>
    </source>
</evidence>
<evidence type="ECO:0000313" key="10">
    <source>
        <dbReference type="RefSeq" id="XP_013164557.1"/>
    </source>
</evidence>
<feature type="domain" description="Peptidase S1" evidence="9">
    <location>
        <begin position="146"/>
        <end position="387"/>
    </location>
</feature>
<dbReference type="GeneID" id="106115653"/>
<dbReference type="PROSITE" id="PS50240">
    <property type="entry name" value="TRYPSIN_DOM"/>
    <property type="match status" value="1"/>
</dbReference>
<keyword evidence="7" id="KW-0645">Protease</keyword>
<evidence type="ECO:0000256" key="7">
    <source>
        <dbReference type="RuleBase" id="RU363034"/>
    </source>
</evidence>
<protein>
    <submittedName>
        <fullName evidence="10">Serine protease snake-like</fullName>
    </submittedName>
</protein>
<evidence type="ECO:0000256" key="4">
    <source>
        <dbReference type="ARBA" id="ARBA00023157"/>
    </source>
</evidence>
<gene>
    <name evidence="10" type="primary">LOC106115653</name>
</gene>
<organism evidence="10">
    <name type="scientific">Papilio xuthus</name>
    <name type="common">Asian swallowtail butterfly</name>
    <dbReference type="NCBI Taxonomy" id="66420"/>
    <lineage>
        <taxon>Eukaryota</taxon>
        <taxon>Metazoa</taxon>
        <taxon>Ecdysozoa</taxon>
        <taxon>Arthropoda</taxon>
        <taxon>Hexapoda</taxon>
        <taxon>Insecta</taxon>
        <taxon>Pterygota</taxon>
        <taxon>Neoptera</taxon>
        <taxon>Endopterygota</taxon>
        <taxon>Lepidoptera</taxon>
        <taxon>Glossata</taxon>
        <taxon>Ditrysia</taxon>
        <taxon>Papilionoidea</taxon>
        <taxon>Papilionidae</taxon>
        <taxon>Papilioninae</taxon>
        <taxon>Papilio</taxon>
    </lineage>
</organism>
<keyword evidence="7" id="KW-0378">Hydrolase</keyword>
<keyword evidence="7" id="KW-0720">Serine protease</keyword>
<dbReference type="Gene3D" id="2.40.10.10">
    <property type="entry name" value="Trypsin-like serine proteases"/>
    <property type="match status" value="1"/>
</dbReference>
<evidence type="ECO:0000256" key="2">
    <source>
        <dbReference type="ARBA" id="ARBA00022525"/>
    </source>
</evidence>
<dbReference type="PRINTS" id="PR00722">
    <property type="entry name" value="CHYMOTRYPSIN"/>
</dbReference>